<dbReference type="InterPro" id="IPR005135">
    <property type="entry name" value="Endo/exonuclease/phosphatase"/>
</dbReference>
<dbReference type="SUPFAM" id="SSF56219">
    <property type="entry name" value="DNase I-like"/>
    <property type="match status" value="1"/>
</dbReference>
<evidence type="ECO:0000313" key="3">
    <source>
        <dbReference type="Proteomes" id="UP000215214"/>
    </source>
</evidence>
<gene>
    <name evidence="2" type="ORF">TJEJU_3850</name>
</gene>
<name>A0A238UEG0_9FLAO</name>
<keyword evidence="2" id="KW-0269">Exonuclease</keyword>
<keyword evidence="2" id="KW-0378">Hydrolase</keyword>
<evidence type="ECO:0000259" key="1">
    <source>
        <dbReference type="Pfam" id="PF19580"/>
    </source>
</evidence>
<organism evidence="2 3">
    <name type="scientific">Tenacibaculum jejuense</name>
    <dbReference type="NCBI Taxonomy" id="584609"/>
    <lineage>
        <taxon>Bacteria</taxon>
        <taxon>Pseudomonadati</taxon>
        <taxon>Bacteroidota</taxon>
        <taxon>Flavobacteriia</taxon>
        <taxon>Flavobacteriales</taxon>
        <taxon>Flavobacteriaceae</taxon>
        <taxon>Tenacibaculum</taxon>
    </lineage>
</organism>
<dbReference type="Proteomes" id="UP000215214">
    <property type="component" value="Chromosome TJEJU"/>
</dbReference>
<accession>A0A238UEG0</accession>
<dbReference type="AlphaFoldDB" id="A0A238UEG0"/>
<keyword evidence="3" id="KW-1185">Reference proteome</keyword>
<protein>
    <submittedName>
        <fullName evidence="2">Endonuclease/exonuclease/phosphatase family protein</fullName>
    </submittedName>
</protein>
<keyword evidence="2" id="KW-0540">Nuclease</keyword>
<dbReference type="Pfam" id="PF19580">
    <property type="entry name" value="Exo_endo_phos_3"/>
    <property type="match status" value="1"/>
</dbReference>
<reference evidence="2 3" key="1">
    <citation type="submission" date="2017-07" db="EMBL/GenBank/DDBJ databases">
        <authorList>
            <person name="Sun Z.S."/>
            <person name="Albrecht U."/>
            <person name="Echele G."/>
            <person name="Lee C.C."/>
        </authorList>
    </citation>
    <scope>NUCLEOTIDE SEQUENCE [LARGE SCALE GENOMIC DNA]</scope>
    <source>
        <strain evidence="3">type strain: KCTC 22618</strain>
    </source>
</reference>
<dbReference type="PANTHER" id="PTHR42834">
    <property type="entry name" value="ENDONUCLEASE/EXONUCLEASE/PHOSPHATASE FAMILY PROTEIN (AFU_ORTHOLOGUE AFUA_3G09210)"/>
    <property type="match status" value="1"/>
</dbReference>
<dbReference type="Gene3D" id="3.60.10.10">
    <property type="entry name" value="Endonuclease/exonuclease/phosphatase"/>
    <property type="match status" value="1"/>
</dbReference>
<sequence length="390" mass="45333">MPANLVFFKSVNVKLILTNKNIIHNQGIGLKFVFTFVPLKNNFMRKLIVLLVSVLSVFSVSAQKEYKIRTVAFYNVENLFDTINDTTKNDEFSPMMELKAGRSKVYWDKIDKLGKVISELGAEKAKTSPAILGVAEIENKQVLEDLVKNKHLKKKRYGIIHFDSPDKRGIDVALLYQQRYFKPVHFEAVNPNIYSNNKKIYTRDILWVSGYLDDELVHILVNHWPSRRGGEAKSSPLREKAAYKVTQIMEKIRENDKDAKIIIMGDFNDDPMNKSFKEVIKTKSDKEDVTKNDVFNPYENMFEKGLNTTAYRDNLSLFDQIMFTAPLLNKKGRKDFSTYKMFKSGIFNKRFLMQKQGRYKGYPFRSFSNGQYSGGYSDHYPVYLYLIKEK</sequence>
<dbReference type="GO" id="GO:0004519">
    <property type="term" value="F:endonuclease activity"/>
    <property type="evidence" value="ECO:0007669"/>
    <property type="project" value="UniProtKB-KW"/>
</dbReference>
<keyword evidence="2" id="KW-0255">Endonuclease</keyword>
<dbReference type="GO" id="GO:0004527">
    <property type="term" value="F:exonuclease activity"/>
    <property type="evidence" value="ECO:0007669"/>
    <property type="project" value="UniProtKB-KW"/>
</dbReference>
<dbReference type="EMBL" id="LT899436">
    <property type="protein sequence ID" value="SNR17482.1"/>
    <property type="molecule type" value="Genomic_DNA"/>
</dbReference>
<proteinExistence type="predicted"/>
<dbReference type="InterPro" id="IPR036691">
    <property type="entry name" value="Endo/exonu/phosph_ase_sf"/>
</dbReference>
<dbReference type="PANTHER" id="PTHR42834:SF1">
    <property type="entry name" value="ENDONUCLEASE_EXONUCLEASE_PHOSPHATASE FAMILY PROTEIN (AFU_ORTHOLOGUE AFUA_3G09210)"/>
    <property type="match status" value="1"/>
</dbReference>
<feature type="domain" description="Endonuclease/exonuclease/phosphatase" evidence="1">
    <location>
        <begin position="70"/>
        <end position="388"/>
    </location>
</feature>
<dbReference type="KEGG" id="tje:TJEJU_3850"/>
<evidence type="ECO:0000313" key="2">
    <source>
        <dbReference type="EMBL" id="SNR17482.1"/>
    </source>
</evidence>